<reference evidence="3" key="1">
    <citation type="submission" date="2020-02" db="EMBL/GenBank/DDBJ databases">
        <authorList>
            <person name="Meier V. D."/>
        </authorList>
    </citation>
    <scope>NUCLEOTIDE SEQUENCE</scope>
    <source>
        <strain evidence="3">AVDCRST_MAG33</strain>
    </source>
</reference>
<dbReference type="GO" id="GO:0005737">
    <property type="term" value="C:cytoplasm"/>
    <property type="evidence" value="ECO:0007669"/>
    <property type="project" value="TreeGrafter"/>
</dbReference>
<comment type="similarity">
    <text evidence="1">Belongs to the histone deacetylase family.</text>
</comment>
<sequence>MGHEPVAGQVFSHRYLQHNPGFLQIATPNSLVGPWVDSDLHPSNHRLVMRTQQLVDLSGLAPRLAEIAPRPVTDDEILAYHSPDYLDRITALDAAGGGEAGDGALMGPGSLAIARLSAGGVIAAVDAVMAGPTRRVFANVRPPGHHAMRDRGMGYCILGNVAIAAHHARRVHGLSRVLVLDWDVHHGNGTQDAFIDDPGVLFVSVHQDDHYPAGWGAAGDVGVGEGTGYTVNLPLPAGSGNATYRAAFDRVVTPIVASYAPELIIVSAGQDASIRDSNGRMYLTVDSFRWMTQAVIDLADATAGGRLVVAQEGGYSESYGPYCTFAVIATLAGETGLIEDPIAARGFDRNTTSTQVNAAAEAALGAIVAAQRDYWPVLRG</sequence>
<dbReference type="PANTHER" id="PTHR10625:SF31">
    <property type="entry name" value="HISTONE DEACETYLASE DOMAIN-CONTAINING PROTEIN"/>
    <property type="match status" value="1"/>
</dbReference>
<keyword evidence="3" id="KW-0378">Hydrolase</keyword>
<dbReference type="PRINTS" id="PR01270">
    <property type="entry name" value="HDASUPER"/>
</dbReference>
<evidence type="ECO:0000313" key="3">
    <source>
        <dbReference type="EMBL" id="CAA9577253.1"/>
    </source>
</evidence>
<dbReference type="GO" id="GO:0004407">
    <property type="term" value="F:histone deacetylase activity"/>
    <property type="evidence" value="ECO:0007669"/>
    <property type="project" value="TreeGrafter"/>
</dbReference>
<proteinExistence type="inferred from homology"/>
<dbReference type="SUPFAM" id="SSF52768">
    <property type="entry name" value="Arginase/deacetylase"/>
    <property type="match status" value="1"/>
</dbReference>
<protein>
    <submittedName>
        <fullName evidence="3">Acetylspermidine deacetylase Deacetylases, including yeast histone deacetylase and acetoin utilization protein</fullName>
        <ecNumber evidence="3">3.5.1.48</ecNumber>
    </submittedName>
</protein>
<dbReference type="EMBL" id="CADCWK010000404">
    <property type="protein sequence ID" value="CAA9577253.1"/>
    <property type="molecule type" value="Genomic_DNA"/>
</dbReference>
<dbReference type="EC" id="3.5.1.48" evidence="3"/>
<name>A0A6J4VES8_9BACT</name>
<dbReference type="InterPro" id="IPR023801">
    <property type="entry name" value="His_deacetylse_dom"/>
</dbReference>
<dbReference type="CDD" id="cd09996">
    <property type="entry name" value="HDAC_classII_1"/>
    <property type="match status" value="1"/>
</dbReference>
<accession>A0A6J4VES8</accession>
<dbReference type="InterPro" id="IPR037138">
    <property type="entry name" value="His_deacetylse_dom_sf"/>
</dbReference>
<dbReference type="InterPro" id="IPR000286">
    <property type="entry name" value="HDACs"/>
</dbReference>
<dbReference type="GO" id="GO:0040029">
    <property type="term" value="P:epigenetic regulation of gene expression"/>
    <property type="evidence" value="ECO:0007669"/>
    <property type="project" value="TreeGrafter"/>
</dbReference>
<dbReference type="PANTHER" id="PTHR10625">
    <property type="entry name" value="HISTONE DEACETYLASE HDAC1-RELATED"/>
    <property type="match status" value="1"/>
</dbReference>
<feature type="domain" description="Histone deacetylase" evidence="2">
    <location>
        <begin position="44"/>
        <end position="330"/>
    </location>
</feature>
<dbReference type="Gene3D" id="3.40.800.20">
    <property type="entry name" value="Histone deacetylase domain"/>
    <property type="match status" value="1"/>
</dbReference>
<evidence type="ECO:0000256" key="1">
    <source>
        <dbReference type="ARBA" id="ARBA00005947"/>
    </source>
</evidence>
<organism evidence="3">
    <name type="scientific">uncultured Thermomicrobiales bacterium</name>
    <dbReference type="NCBI Taxonomy" id="1645740"/>
    <lineage>
        <taxon>Bacteria</taxon>
        <taxon>Pseudomonadati</taxon>
        <taxon>Thermomicrobiota</taxon>
        <taxon>Thermomicrobia</taxon>
        <taxon>Thermomicrobiales</taxon>
        <taxon>environmental samples</taxon>
    </lineage>
</organism>
<evidence type="ECO:0000259" key="2">
    <source>
        <dbReference type="Pfam" id="PF00850"/>
    </source>
</evidence>
<dbReference type="InterPro" id="IPR023696">
    <property type="entry name" value="Ureohydrolase_dom_sf"/>
</dbReference>
<dbReference type="GO" id="GO:0047611">
    <property type="term" value="F:acetylspermidine deacetylase activity"/>
    <property type="evidence" value="ECO:0007669"/>
    <property type="project" value="UniProtKB-EC"/>
</dbReference>
<gene>
    <name evidence="3" type="ORF">AVDCRST_MAG33-3191</name>
</gene>
<dbReference type="Pfam" id="PF00850">
    <property type="entry name" value="Hist_deacetyl"/>
    <property type="match status" value="1"/>
</dbReference>
<dbReference type="AlphaFoldDB" id="A0A6J4VES8"/>